<dbReference type="OrthoDB" id="5465259at2"/>
<dbReference type="EMBL" id="AP022345">
    <property type="protein sequence ID" value="BBU68296.1"/>
    <property type="molecule type" value="Genomic_DNA"/>
</dbReference>
<gene>
    <name evidence="1" type="ORF">ICHIAU1_05790</name>
</gene>
<dbReference type="AlphaFoldDB" id="A0A679IC12"/>
<name>A0A679IC12_9RHOO</name>
<dbReference type="Pfam" id="PF11026">
    <property type="entry name" value="DUF2721"/>
    <property type="match status" value="1"/>
</dbReference>
<dbReference type="RefSeq" id="WP_162048780.1">
    <property type="nucleotide sequence ID" value="NZ_AP019011.1"/>
</dbReference>
<keyword evidence="2" id="KW-1185">Reference proteome</keyword>
<reference evidence="2" key="1">
    <citation type="submission" date="2020-01" db="EMBL/GenBank/DDBJ databases">
        <title>Phosphoaccumulans saitamaens gen. nov., sp. nov., a polyphosphate accumulating bacterium isolated from surface river water.</title>
        <authorList>
            <person name="Watanabe K."/>
            <person name="Suda W."/>
        </authorList>
    </citation>
    <scope>NUCLEOTIDE SEQUENCE [LARGE SCALE GENOMIC DNA]</scope>
    <source>
        <strain evidence="2">ICHIAU1</strain>
    </source>
</reference>
<organism evidence="1 2">
    <name type="scientific">Fluviibacter phosphoraccumulans</name>
    <dbReference type="NCBI Taxonomy" id="1751046"/>
    <lineage>
        <taxon>Bacteria</taxon>
        <taxon>Pseudomonadati</taxon>
        <taxon>Pseudomonadota</taxon>
        <taxon>Betaproteobacteria</taxon>
        <taxon>Rhodocyclales</taxon>
        <taxon>Fluviibacteraceae</taxon>
        <taxon>Fluviibacter</taxon>
    </lineage>
</organism>
<protein>
    <submittedName>
        <fullName evidence="1">Uncharacterized protein</fullName>
    </submittedName>
</protein>
<evidence type="ECO:0000313" key="2">
    <source>
        <dbReference type="Proteomes" id="UP000463961"/>
    </source>
</evidence>
<sequence>MLSSPGISDIAHVVQLAVAPVFLLTGVGAILSVLTTRMGRVIDRAHRIDGWIEEGKNPANYVDELSTLSQRLGIIHHAITLCSLSAFFVCAVIFTIFVGTYFSASIGGAVAFLFAAAMIMLIGALIMFMSEVQIARRSILIGPKSN</sequence>
<proteinExistence type="predicted"/>
<accession>A0A679IC12</accession>
<evidence type="ECO:0000313" key="1">
    <source>
        <dbReference type="EMBL" id="BBU68296.1"/>
    </source>
</evidence>
<dbReference type="InterPro" id="IPR021279">
    <property type="entry name" value="DUF2721"/>
</dbReference>
<dbReference type="Proteomes" id="UP000463961">
    <property type="component" value="Chromosome"/>
</dbReference>